<accession>A0AAV0XQY9</accession>
<keyword evidence="3" id="KW-1185">Reference proteome</keyword>
<evidence type="ECO:0000259" key="1">
    <source>
        <dbReference type="Pfam" id="PF03184"/>
    </source>
</evidence>
<proteinExistence type="predicted"/>
<reference evidence="2 3" key="1">
    <citation type="submission" date="2023-01" db="EMBL/GenBank/DDBJ databases">
        <authorList>
            <person name="Whitehead M."/>
        </authorList>
    </citation>
    <scope>NUCLEOTIDE SEQUENCE [LARGE SCALE GENOMIC DNA]</scope>
</reference>
<feature type="domain" description="DDE-1" evidence="1">
    <location>
        <begin position="5"/>
        <end position="79"/>
    </location>
</feature>
<protein>
    <recommendedName>
        <fullName evidence="1">DDE-1 domain-containing protein</fullName>
    </recommendedName>
</protein>
<dbReference type="AlphaFoldDB" id="A0AAV0XQY9"/>
<comment type="caution">
    <text evidence="2">The sequence shown here is derived from an EMBL/GenBank/DDBJ whole genome shotgun (WGS) entry which is preliminary data.</text>
</comment>
<dbReference type="InterPro" id="IPR004875">
    <property type="entry name" value="DDE_SF_endonuclease_dom"/>
</dbReference>
<evidence type="ECO:0000313" key="2">
    <source>
        <dbReference type="EMBL" id="CAI6370885.1"/>
    </source>
</evidence>
<dbReference type="GO" id="GO:0003676">
    <property type="term" value="F:nucleic acid binding"/>
    <property type="evidence" value="ECO:0007669"/>
    <property type="project" value="InterPro"/>
</dbReference>
<dbReference type="EMBL" id="CARXXK010000619">
    <property type="protein sequence ID" value="CAI6370885.1"/>
    <property type="molecule type" value="Genomic_DNA"/>
</dbReference>
<gene>
    <name evidence="2" type="ORF">MEUPH1_LOCUS24962</name>
</gene>
<dbReference type="Proteomes" id="UP001160148">
    <property type="component" value="Unassembled WGS sequence"/>
</dbReference>
<sequence length="81" mass="9135">MFAGSANGTLLPPYKVYKAKTISNSWRMNGPKGSRYASSKSGWFDSYAFDDWIRSIAIPYLRKLSGRKILIGDKLSSHRCN</sequence>
<evidence type="ECO:0000313" key="3">
    <source>
        <dbReference type="Proteomes" id="UP001160148"/>
    </source>
</evidence>
<name>A0AAV0XQY9_9HEMI</name>
<organism evidence="2 3">
    <name type="scientific">Macrosiphum euphorbiae</name>
    <name type="common">potato aphid</name>
    <dbReference type="NCBI Taxonomy" id="13131"/>
    <lineage>
        <taxon>Eukaryota</taxon>
        <taxon>Metazoa</taxon>
        <taxon>Ecdysozoa</taxon>
        <taxon>Arthropoda</taxon>
        <taxon>Hexapoda</taxon>
        <taxon>Insecta</taxon>
        <taxon>Pterygota</taxon>
        <taxon>Neoptera</taxon>
        <taxon>Paraneoptera</taxon>
        <taxon>Hemiptera</taxon>
        <taxon>Sternorrhyncha</taxon>
        <taxon>Aphidomorpha</taxon>
        <taxon>Aphidoidea</taxon>
        <taxon>Aphididae</taxon>
        <taxon>Macrosiphini</taxon>
        <taxon>Macrosiphum</taxon>
    </lineage>
</organism>
<dbReference type="Pfam" id="PF03184">
    <property type="entry name" value="DDE_1"/>
    <property type="match status" value="1"/>
</dbReference>